<dbReference type="Pfam" id="PF00374">
    <property type="entry name" value="NiFeSe_Hases"/>
    <property type="match status" value="2"/>
</dbReference>
<dbReference type="PANTHER" id="PTHR43600:SF4">
    <property type="entry name" value="CYTOSOLIC NIFE-HYDROGENASE, ALPHA SUBUNIT"/>
    <property type="match status" value="1"/>
</dbReference>
<feature type="binding site" evidence="2">
    <location>
        <position position="60"/>
    </location>
    <ligand>
        <name>Ni(2+)</name>
        <dbReference type="ChEBI" id="CHEBI:49786"/>
    </ligand>
</feature>
<feature type="binding site" evidence="2">
    <location>
        <position position="423"/>
    </location>
    <ligand>
        <name>Ni(2+)</name>
        <dbReference type="ChEBI" id="CHEBI:49786"/>
    </ligand>
</feature>
<dbReference type="PROSITE" id="PS00508">
    <property type="entry name" value="NI_HGENASE_L_2"/>
    <property type="match status" value="1"/>
</dbReference>
<name>A0A133U6T2_9EURY</name>
<feature type="binding site" evidence="2">
    <location>
        <position position="41"/>
    </location>
    <ligand>
        <name>Mg(2+)</name>
        <dbReference type="ChEBI" id="CHEBI:18420"/>
    </ligand>
</feature>
<dbReference type="SUPFAM" id="SSF56762">
    <property type="entry name" value="HydB/Nqo4-like"/>
    <property type="match status" value="1"/>
</dbReference>
<gene>
    <name evidence="3" type="ORF">AKJ62_02160</name>
</gene>
<dbReference type="InterPro" id="IPR018194">
    <property type="entry name" value="Ni-dep_hyd_lsu_Ni_BS"/>
</dbReference>
<dbReference type="EMBL" id="LHXL01000019">
    <property type="protein sequence ID" value="KXA89900.1"/>
    <property type="molecule type" value="Genomic_DNA"/>
</dbReference>
<dbReference type="PANTHER" id="PTHR43600">
    <property type="entry name" value="COENZYME F420 HYDROGENASE, SUBUNIT ALPHA"/>
    <property type="match status" value="1"/>
</dbReference>
<dbReference type="InterPro" id="IPR029014">
    <property type="entry name" value="NiFe-Hase_large"/>
</dbReference>
<feature type="binding site" evidence="2">
    <location>
        <position position="429"/>
    </location>
    <ligand>
        <name>Mg(2+)</name>
        <dbReference type="ChEBI" id="CHEBI:18420"/>
    </ligand>
</feature>
<evidence type="ECO:0000256" key="1">
    <source>
        <dbReference type="ARBA" id="ARBA00023002"/>
    </source>
</evidence>
<dbReference type="Proteomes" id="UP000070589">
    <property type="component" value="Unassembled WGS sequence"/>
</dbReference>
<protein>
    <recommendedName>
        <fullName evidence="5">Hydrogenase/sulfur reductase subunit alpha</fullName>
    </recommendedName>
</protein>
<evidence type="ECO:0000313" key="4">
    <source>
        <dbReference type="Proteomes" id="UP000070589"/>
    </source>
</evidence>
<proteinExistence type="predicted"/>
<evidence type="ECO:0000256" key="2">
    <source>
        <dbReference type="PIRSR" id="PIRSR601501-1"/>
    </source>
</evidence>
<feature type="binding site" evidence="2">
    <location>
        <position position="63"/>
    </location>
    <ligand>
        <name>Fe cation</name>
        <dbReference type="ChEBI" id="CHEBI:24875"/>
    </ligand>
</feature>
<keyword evidence="4" id="KW-1185">Reference proteome</keyword>
<evidence type="ECO:0008006" key="5">
    <source>
        <dbReference type="Google" id="ProtNLM"/>
    </source>
</evidence>
<feature type="binding site" evidence="2">
    <location>
        <position position="379"/>
    </location>
    <ligand>
        <name>Mg(2+)</name>
        <dbReference type="ChEBI" id="CHEBI:18420"/>
    </ligand>
</feature>
<feature type="binding site" evidence="2">
    <location>
        <position position="63"/>
    </location>
    <ligand>
        <name>Ni(2+)</name>
        <dbReference type="ChEBI" id="CHEBI:49786"/>
    </ligand>
</feature>
<organism evidence="3 4">
    <name type="scientific">candidate division MSBL1 archaeon SCGC-AAA259D14</name>
    <dbReference type="NCBI Taxonomy" id="1698261"/>
    <lineage>
        <taxon>Archaea</taxon>
        <taxon>Methanobacteriati</taxon>
        <taxon>Methanobacteriota</taxon>
        <taxon>candidate division MSBL1</taxon>
    </lineage>
</organism>
<evidence type="ECO:0000313" key="3">
    <source>
        <dbReference type="EMBL" id="KXA89900.1"/>
    </source>
</evidence>
<comment type="cofactor">
    <cofactor evidence="2">
        <name>Ni(2+)</name>
        <dbReference type="ChEBI" id="CHEBI:49786"/>
    </cofactor>
</comment>
<reference evidence="3 4" key="1">
    <citation type="journal article" date="2016" name="Sci. Rep.">
        <title>Metabolic traits of an uncultured archaeal lineage -MSBL1- from brine pools of the Red Sea.</title>
        <authorList>
            <person name="Mwirichia R."/>
            <person name="Alam I."/>
            <person name="Rashid M."/>
            <person name="Vinu M."/>
            <person name="Ba-Alawi W."/>
            <person name="Anthony Kamau A."/>
            <person name="Kamanda Ngugi D."/>
            <person name="Goker M."/>
            <person name="Klenk H.P."/>
            <person name="Bajic V."/>
            <person name="Stingl U."/>
        </authorList>
    </citation>
    <scope>NUCLEOTIDE SEQUENCE [LARGE SCALE GENOMIC DNA]</scope>
    <source>
        <strain evidence="3">SCGC-AAA259D14</strain>
    </source>
</reference>
<comment type="caution">
    <text evidence="3">The sequence shown here is derived from an EMBL/GenBank/DDBJ whole genome shotgun (WGS) entry which is preliminary data.</text>
</comment>
<dbReference type="InterPro" id="IPR001501">
    <property type="entry name" value="Ni-dep_hyd_lsu"/>
</dbReference>
<keyword evidence="2" id="KW-0533">Nickel</keyword>
<accession>A0A133U6T2</accession>
<sequence>MSEEVNLVERIEGHLSLDIDLERRDGRKIRLEIREGPRLFEGFLKGRDYNEIPFFASRICGFCPIVHNLSAIKALENAMNVSVNEQTLDFRRALNCMEFIQSHSAHLYFLTLPDFTGGENDVFSLTGKFGGKIKRGIKLRTTINSMIEVLGGRAVHPLTPRVGGFSKLPSEKILKSELEKLEKMKPIASETVDLTTGLDYPDFEAETNYLALTRDDEIYPIYDGHVITTQSEEFEVDKYSEIISEETVPYSTSKFSSINGDPFLTGALSRVNLNANYLSENAKIKMENTEIDFPSYNPYHNNIAQAIEIVHCVDEIERIYTKILNEGIKVIEMLGGELKNEADVEARAGTGSDAVEAPRGTLFHNYEVNEEGIVTDADILTPTAQSAANIERDINMLLSGLTNQSEEEIKREIRTLIRAYDPCVSCSVH</sequence>
<keyword evidence="2" id="KW-0460">Magnesium</keyword>
<comment type="cofactor">
    <cofactor evidence="2">
        <name>Fe cation</name>
        <dbReference type="ChEBI" id="CHEBI:24875"/>
    </cofactor>
</comment>
<dbReference type="Gene3D" id="1.10.645.10">
    <property type="entry name" value="Cytochrome-c3 Hydrogenase, chain B"/>
    <property type="match status" value="1"/>
</dbReference>
<keyword evidence="1" id="KW-0560">Oxidoreductase</keyword>
<keyword evidence="2" id="KW-0479">Metal-binding</keyword>
<keyword evidence="2" id="KW-0408">Iron</keyword>
<dbReference type="GO" id="GO:0008901">
    <property type="term" value="F:ferredoxin hydrogenase activity"/>
    <property type="evidence" value="ECO:0007669"/>
    <property type="project" value="InterPro"/>
</dbReference>
<dbReference type="AlphaFoldDB" id="A0A133U6T2"/>
<dbReference type="GO" id="GO:0016151">
    <property type="term" value="F:nickel cation binding"/>
    <property type="evidence" value="ECO:0007669"/>
    <property type="project" value="InterPro"/>
</dbReference>
<feature type="binding site" evidence="2">
    <location>
        <position position="426"/>
    </location>
    <ligand>
        <name>Fe cation</name>
        <dbReference type="ChEBI" id="CHEBI:24875"/>
    </ligand>
</feature>